<feature type="domain" description="Zinc finger Sec23/Sec24-type" evidence="6">
    <location>
        <begin position="129"/>
        <end position="167"/>
    </location>
</feature>
<evidence type="ECO:0000256" key="1">
    <source>
        <dbReference type="ARBA" id="ARBA00008334"/>
    </source>
</evidence>
<dbReference type="GO" id="GO:0008270">
    <property type="term" value="F:zinc ion binding"/>
    <property type="evidence" value="ECO:0007669"/>
    <property type="project" value="InterPro"/>
</dbReference>
<dbReference type="SUPFAM" id="SSF82919">
    <property type="entry name" value="Zn-finger domain of Sec23/24"/>
    <property type="match status" value="1"/>
</dbReference>
<dbReference type="InterPro" id="IPR006900">
    <property type="entry name" value="Sec23/24_helical_dom"/>
</dbReference>
<dbReference type="Proteomes" id="UP000076722">
    <property type="component" value="Unassembled WGS sequence"/>
</dbReference>
<evidence type="ECO:0000259" key="5">
    <source>
        <dbReference type="Pfam" id="PF00626"/>
    </source>
</evidence>
<dbReference type="Gene3D" id="2.30.30.380">
    <property type="entry name" value="Zn-finger domain of Sec23/24"/>
    <property type="match status" value="1"/>
</dbReference>
<dbReference type="SUPFAM" id="SSF53300">
    <property type="entry name" value="vWA-like"/>
    <property type="match status" value="1"/>
</dbReference>
<dbReference type="OrthoDB" id="49016at2759"/>
<dbReference type="Pfam" id="PF04815">
    <property type="entry name" value="Sec23_helical"/>
    <property type="match status" value="1"/>
</dbReference>
<organism evidence="10 11">
    <name type="scientific">Sistotremastrum niveocremeum HHB9708</name>
    <dbReference type="NCBI Taxonomy" id="1314777"/>
    <lineage>
        <taxon>Eukaryota</taxon>
        <taxon>Fungi</taxon>
        <taxon>Dikarya</taxon>
        <taxon>Basidiomycota</taxon>
        <taxon>Agaricomycotina</taxon>
        <taxon>Agaricomycetes</taxon>
        <taxon>Sistotremastrales</taxon>
        <taxon>Sistotremastraceae</taxon>
        <taxon>Sertulicium</taxon>
        <taxon>Sertulicium niveocremeum</taxon>
    </lineage>
</organism>
<dbReference type="PANTHER" id="PTHR13803:SF4">
    <property type="entry name" value="SECRETORY 24CD, ISOFORM C"/>
    <property type="match status" value="1"/>
</dbReference>
<evidence type="ECO:0000259" key="9">
    <source>
        <dbReference type="Pfam" id="PF08033"/>
    </source>
</evidence>
<dbReference type="AlphaFoldDB" id="A0A164V874"/>
<dbReference type="GO" id="GO:0090110">
    <property type="term" value="P:COPII-coated vesicle cargo loading"/>
    <property type="evidence" value="ECO:0007669"/>
    <property type="project" value="TreeGrafter"/>
</dbReference>
<feature type="domain" description="Gelsolin-like" evidence="5">
    <location>
        <begin position="716"/>
        <end position="771"/>
    </location>
</feature>
<keyword evidence="2" id="KW-0813">Transport</keyword>
<dbReference type="InterPro" id="IPR050550">
    <property type="entry name" value="SEC23_SEC24_subfamily"/>
</dbReference>
<dbReference type="InterPro" id="IPR036175">
    <property type="entry name" value="Sec23/24_helical_dom_sf"/>
</dbReference>
<feature type="domain" description="Sec23/Sec24 helical" evidence="8">
    <location>
        <begin position="575"/>
        <end position="675"/>
    </location>
</feature>
<sequence length="849" mass="94296">MHPYPDHIPQPPHSTGRRLEASAGLRPAIDPSQIPSPVEIQSFDQEKWFRESYLTCSTDQPVPLSTSEFHAIDQGNSSPRFIRASTYAIPESQELTKACRIPLGVIVQPFAQLESEDPVPLIDFELSGPPRCSRCRGYINPWCAFSFGGSRWTCNMCNNENDVPQYYFSPLDETGRRLDFDNRPELRIGTVDFLLPEDYWSPVPQPPIVPFYSTPGTPVTPELGSKKRPEPMDFVWIIDVSKPSLASGFTRSICSSILEALYGPVEQLSEDNKNLVNWPDGSRIAIVAFDESLSFFEFSVHTARMLVVADIDDVCVPHIGSLFVDPSSSRASISKLLRNLPDICGRSSSRHSSLGSAVVAGLALLSGRGGQLIVSAAQAPDIGFGKLTSRGSETSVRNTSGERHLFLPQDTKWTDLAEECVSQGVGVNLFLSFSQSGDIGTIGVLARLTGGEVFYHPHFREHRDLLVLTGQLSRLVKREAGYDCQLRLRCSDGLKVHHNLSIGLSPETDEIRLGCLDADKALGLLLTHSHKLPSTTAYMQFALLYTSKEGRRKLRVINLGLPVSSMASNIFRFADLDTCICLWARQAATDLATKNLSDIRAGLTQNCVFLLLGYREQCSASTPTSQLILPEAFKCLPLYTLGLLKSKCIKGGDVAADVRNHYALKFLSCGVRETLLLCYPRLIALHRLTHGDGFINTDTKRLQMPMYTRASHLWMEGNGIYCLDNGEFLIFWIGQNVDSRLLTDIFGAQTLSSLSPDILPPPDLDTRVSKQLNNLIAHQQRLSTYPFKLLLARQNMDGTELEFSNMLVEDQNNDAMSYVDYLCYIHKQIKASMEDVVSMSKITGVKTPW</sequence>
<dbReference type="Pfam" id="PF04810">
    <property type="entry name" value="zf-Sec23_Sec24"/>
    <property type="match status" value="1"/>
</dbReference>
<accession>A0A164V874</accession>
<evidence type="ECO:0000259" key="7">
    <source>
        <dbReference type="Pfam" id="PF04811"/>
    </source>
</evidence>
<dbReference type="Gene3D" id="3.40.50.410">
    <property type="entry name" value="von Willebrand factor, type A domain"/>
    <property type="match status" value="1"/>
</dbReference>
<evidence type="ECO:0000259" key="6">
    <source>
        <dbReference type="Pfam" id="PF04810"/>
    </source>
</evidence>
<keyword evidence="3" id="KW-0653">Protein transport</keyword>
<protein>
    <submittedName>
        <fullName evidence="10">Sec24-like protein</fullName>
    </submittedName>
</protein>
<dbReference type="SUPFAM" id="SSF81995">
    <property type="entry name" value="beta-sandwich domain of Sec23/24"/>
    <property type="match status" value="1"/>
</dbReference>
<dbReference type="InterPro" id="IPR006896">
    <property type="entry name" value="Sec23/24_trunk_dom"/>
</dbReference>
<dbReference type="Pfam" id="PF04811">
    <property type="entry name" value="Sec23_trunk"/>
    <property type="match status" value="1"/>
</dbReference>
<gene>
    <name evidence="10" type="ORF">SISNIDRAFT_474038</name>
</gene>
<dbReference type="GO" id="GO:0000149">
    <property type="term" value="F:SNARE binding"/>
    <property type="evidence" value="ECO:0007669"/>
    <property type="project" value="TreeGrafter"/>
</dbReference>
<dbReference type="Gene3D" id="1.20.120.730">
    <property type="entry name" value="Sec23/Sec24 helical domain"/>
    <property type="match status" value="1"/>
</dbReference>
<dbReference type="InterPro" id="IPR036180">
    <property type="entry name" value="Gelsolin-like_dom_sf"/>
</dbReference>
<comment type="similarity">
    <text evidence="1">Belongs to the SEC23/SEC24 family. SEC24 subfamily.</text>
</comment>
<dbReference type="PANTHER" id="PTHR13803">
    <property type="entry name" value="SEC24-RELATED PROTEIN"/>
    <property type="match status" value="1"/>
</dbReference>
<dbReference type="InterPro" id="IPR012990">
    <property type="entry name" value="Beta-sandwich_Sec23_24"/>
</dbReference>
<dbReference type="InterPro" id="IPR036174">
    <property type="entry name" value="Znf_Sec23_Sec24_sf"/>
</dbReference>
<dbReference type="InterPro" id="IPR029006">
    <property type="entry name" value="ADF-H/Gelsolin-like_dom_sf"/>
</dbReference>
<evidence type="ECO:0000259" key="8">
    <source>
        <dbReference type="Pfam" id="PF04815"/>
    </source>
</evidence>
<feature type="domain" description="Sec23/Sec24 trunk" evidence="7">
    <location>
        <begin position="229"/>
        <end position="475"/>
    </location>
</feature>
<reference evidence="10 11" key="1">
    <citation type="journal article" date="2016" name="Mol. Biol. Evol.">
        <title>Comparative Genomics of Early-Diverging Mushroom-Forming Fungi Provides Insights into the Origins of Lignocellulose Decay Capabilities.</title>
        <authorList>
            <person name="Nagy L.G."/>
            <person name="Riley R."/>
            <person name="Tritt A."/>
            <person name="Adam C."/>
            <person name="Daum C."/>
            <person name="Floudas D."/>
            <person name="Sun H."/>
            <person name="Yadav J.S."/>
            <person name="Pangilinan J."/>
            <person name="Larsson K.H."/>
            <person name="Matsuura K."/>
            <person name="Barry K."/>
            <person name="Labutti K."/>
            <person name="Kuo R."/>
            <person name="Ohm R.A."/>
            <person name="Bhattacharya S.S."/>
            <person name="Shirouzu T."/>
            <person name="Yoshinaga Y."/>
            <person name="Martin F.M."/>
            <person name="Grigoriev I.V."/>
            <person name="Hibbett D.S."/>
        </authorList>
    </citation>
    <scope>NUCLEOTIDE SEQUENCE [LARGE SCALE GENOMIC DNA]</scope>
    <source>
        <strain evidence="10 11">HHB9708</strain>
    </source>
</reference>
<evidence type="ECO:0000256" key="3">
    <source>
        <dbReference type="ARBA" id="ARBA00022927"/>
    </source>
</evidence>
<name>A0A164V874_9AGAM</name>
<dbReference type="GO" id="GO:0006886">
    <property type="term" value="P:intracellular protein transport"/>
    <property type="evidence" value="ECO:0007669"/>
    <property type="project" value="InterPro"/>
</dbReference>
<dbReference type="Pfam" id="PF08033">
    <property type="entry name" value="Sec23_BS"/>
    <property type="match status" value="1"/>
</dbReference>
<evidence type="ECO:0000313" key="11">
    <source>
        <dbReference type="Proteomes" id="UP000076722"/>
    </source>
</evidence>
<dbReference type="GO" id="GO:0030127">
    <property type="term" value="C:COPII vesicle coat"/>
    <property type="evidence" value="ECO:0007669"/>
    <property type="project" value="InterPro"/>
</dbReference>
<dbReference type="InterPro" id="IPR006895">
    <property type="entry name" value="Znf_Sec23_Sec24"/>
</dbReference>
<proteinExistence type="inferred from homology"/>
<dbReference type="GO" id="GO:0070971">
    <property type="term" value="C:endoplasmic reticulum exit site"/>
    <property type="evidence" value="ECO:0007669"/>
    <property type="project" value="TreeGrafter"/>
</dbReference>
<dbReference type="SUPFAM" id="SSF81811">
    <property type="entry name" value="Helical domain of Sec23/24"/>
    <property type="match status" value="1"/>
</dbReference>
<dbReference type="InterPro" id="IPR036465">
    <property type="entry name" value="vWFA_dom_sf"/>
</dbReference>
<evidence type="ECO:0000313" key="10">
    <source>
        <dbReference type="EMBL" id="KZS93911.1"/>
    </source>
</evidence>
<evidence type="ECO:0000256" key="4">
    <source>
        <dbReference type="SAM" id="MobiDB-lite"/>
    </source>
</evidence>
<dbReference type="Pfam" id="PF00626">
    <property type="entry name" value="Gelsolin"/>
    <property type="match status" value="1"/>
</dbReference>
<dbReference type="STRING" id="1314777.A0A164V874"/>
<feature type="compositionally biased region" description="Pro residues" evidence="4">
    <location>
        <begin position="1"/>
        <end position="12"/>
    </location>
</feature>
<dbReference type="Gene3D" id="2.60.40.1670">
    <property type="entry name" value="beta-sandwich domain of Sec23/24"/>
    <property type="match status" value="1"/>
</dbReference>
<feature type="region of interest" description="Disordered" evidence="4">
    <location>
        <begin position="1"/>
        <end position="21"/>
    </location>
</feature>
<keyword evidence="11" id="KW-1185">Reference proteome</keyword>
<dbReference type="Gene3D" id="3.40.20.10">
    <property type="entry name" value="Severin"/>
    <property type="match status" value="1"/>
</dbReference>
<dbReference type="SUPFAM" id="SSF82754">
    <property type="entry name" value="C-terminal, gelsolin-like domain of Sec23/24"/>
    <property type="match status" value="1"/>
</dbReference>
<feature type="domain" description="Sec23/Sec24 beta-sandwich" evidence="9">
    <location>
        <begin position="481"/>
        <end position="564"/>
    </location>
</feature>
<dbReference type="InterPro" id="IPR007123">
    <property type="entry name" value="Gelsolin-like_dom"/>
</dbReference>
<evidence type="ECO:0000256" key="2">
    <source>
        <dbReference type="ARBA" id="ARBA00022448"/>
    </source>
</evidence>
<dbReference type="EMBL" id="KV419405">
    <property type="protein sequence ID" value="KZS93911.1"/>
    <property type="molecule type" value="Genomic_DNA"/>
</dbReference>